<dbReference type="SUPFAM" id="SSF51306">
    <property type="entry name" value="LexA/Signal peptidase"/>
    <property type="match status" value="1"/>
</dbReference>
<comment type="caution">
    <text evidence="9">The sequence shown here is derived from an EMBL/GenBank/DDBJ whole genome shotgun (WGS) entry which is preliminary data.</text>
</comment>
<dbReference type="PANTHER" id="PTHR12383:SF16">
    <property type="entry name" value="MITOCHONDRIAL INNER MEMBRANE PROTEASE SUBUNIT 1"/>
    <property type="match status" value="1"/>
</dbReference>
<dbReference type="EMBL" id="JAULSV010000002">
    <property type="protein sequence ID" value="KAK0651991.1"/>
    <property type="molecule type" value="Genomic_DNA"/>
</dbReference>
<feature type="active site" evidence="7">
    <location>
        <position position="88"/>
    </location>
</feature>
<evidence type="ECO:0000256" key="1">
    <source>
        <dbReference type="ARBA" id="ARBA00004273"/>
    </source>
</evidence>
<evidence type="ECO:0000256" key="3">
    <source>
        <dbReference type="ARBA" id="ARBA00022801"/>
    </source>
</evidence>
<evidence type="ECO:0000256" key="4">
    <source>
        <dbReference type="ARBA" id="ARBA00023128"/>
    </source>
</evidence>
<comment type="similarity">
    <text evidence="6">Belongs to the peptidase S26 family. IMP1 subfamily.</text>
</comment>
<gene>
    <name evidence="9" type="ORF">B0T16DRAFT_405153</name>
</gene>
<dbReference type="GO" id="GO:0006465">
    <property type="term" value="P:signal peptide processing"/>
    <property type="evidence" value="ECO:0007669"/>
    <property type="project" value="InterPro"/>
</dbReference>
<keyword evidence="5" id="KW-0472">Membrane</keyword>
<reference evidence="9" key="1">
    <citation type="submission" date="2023-06" db="EMBL/GenBank/DDBJ databases">
        <title>Genome-scale phylogeny and comparative genomics of the fungal order Sordariales.</title>
        <authorList>
            <consortium name="Lawrence Berkeley National Laboratory"/>
            <person name="Hensen N."/>
            <person name="Bonometti L."/>
            <person name="Westerberg I."/>
            <person name="Brannstrom I.O."/>
            <person name="Guillou S."/>
            <person name="Cros-Aarteil S."/>
            <person name="Calhoun S."/>
            <person name="Haridas S."/>
            <person name="Kuo A."/>
            <person name="Mondo S."/>
            <person name="Pangilinan J."/>
            <person name="Riley R."/>
            <person name="Labutti K."/>
            <person name="Andreopoulos B."/>
            <person name="Lipzen A."/>
            <person name="Chen C."/>
            <person name="Yanf M."/>
            <person name="Daum C."/>
            <person name="Ng V."/>
            <person name="Clum A."/>
            <person name="Steindorff A."/>
            <person name="Ohm R."/>
            <person name="Martin F."/>
            <person name="Silar P."/>
            <person name="Natvig D."/>
            <person name="Lalanne C."/>
            <person name="Gautier V."/>
            <person name="Ament-Velasquez S.L."/>
            <person name="Kruys A."/>
            <person name="Hutchinson M.I."/>
            <person name="Powell A.J."/>
            <person name="Barry K."/>
            <person name="Miller A.N."/>
            <person name="Grigoriev I.V."/>
            <person name="Debuchy R."/>
            <person name="Gladieux P."/>
            <person name="Thoren M.H."/>
            <person name="Johannesson H."/>
        </authorList>
    </citation>
    <scope>NUCLEOTIDE SEQUENCE</scope>
    <source>
        <strain evidence="9">SMH2532-1</strain>
    </source>
</reference>
<dbReference type="InterPro" id="IPR019757">
    <property type="entry name" value="Pept_S26A_signal_pept_1_Lys-AS"/>
</dbReference>
<dbReference type="Proteomes" id="UP001174936">
    <property type="component" value="Unassembled WGS sequence"/>
</dbReference>
<evidence type="ECO:0000256" key="2">
    <source>
        <dbReference type="ARBA" id="ARBA00022792"/>
    </source>
</evidence>
<evidence type="ECO:0000256" key="5">
    <source>
        <dbReference type="ARBA" id="ARBA00023136"/>
    </source>
</evidence>
<dbReference type="InterPro" id="IPR036286">
    <property type="entry name" value="LexA/Signal_pep-like_sf"/>
</dbReference>
<evidence type="ECO:0000313" key="10">
    <source>
        <dbReference type="Proteomes" id="UP001174936"/>
    </source>
</evidence>
<dbReference type="PRINTS" id="PR00727">
    <property type="entry name" value="LEADERPTASE"/>
</dbReference>
<dbReference type="InterPro" id="IPR019533">
    <property type="entry name" value="Peptidase_S26"/>
</dbReference>
<feature type="domain" description="Peptidase S26" evidence="8">
    <location>
        <begin position="34"/>
        <end position="100"/>
    </location>
</feature>
<feature type="domain" description="Peptidase S26" evidence="8">
    <location>
        <begin position="109"/>
        <end position="147"/>
    </location>
</feature>
<keyword evidence="4" id="KW-0496">Mitochondrion</keyword>
<dbReference type="Gene3D" id="2.10.109.10">
    <property type="entry name" value="Umud Fragment, subunit A"/>
    <property type="match status" value="1"/>
</dbReference>
<dbReference type="InterPro" id="IPR000223">
    <property type="entry name" value="Pept_S26A_signal_pept_1"/>
</dbReference>
<evidence type="ECO:0000256" key="7">
    <source>
        <dbReference type="PIRSR" id="PIRSR600223-1"/>
    </source>
</evidence>
<dbReference type="Pfam" id="PF10502">
    <property type="entry name" value="Peptidase_S26"/>
    <property type="match status" value="2"/>
</dbReference>
<dbReference type="PANTHER" id="PTHR12383">
    <property type="entry name" value="PROTEASE FAMILY S26 MITOCHONDRIAL INNER MEMBRANE PROTEASE-RELATED"/>
    <property type="match status" value="1"/>
</dbReference>
<keyword evidence="10" id="KW-1185">Reference proteome</keyword>
<feature type="active site" evidence="7">
    <location>
        <position position="45"/>
    </location>
</feature>
<dbReference type="GO" id="GO:0006627">
    <property type="term" value="P:protein processing involved in protein targeting to mitochondrion"/>
    <property type="evidence" value="ECO:0007669"/>
    <property type="project" value="TreeGrafter"/>
</dbReference>
<dbReference type="InterPro" id="IPR052064">
    <property type="entry name" value="Mito_IMP1_subunit"/>
</dbReference>
<dbReference type="CDD" id="cd06530">
    <property type="entry name" value="S26_SPase_I"/>
    <property type="match status" value="1"/>
</dbReference>
<organism evidence="9 10">
    <name type="scientific">Cercophora newfieldiana</name>
    <dbReference type="NCBI Taxonomy" id="92897"/>
    <lineage>
        <taxon>Eukaryota</taxon>
        <taxon>Fungi</taxon>
        <taxon>Dikarya</taxon>
        <taxon>Ascomycota</taxon>
        <taxon>Pezizomycotina</taxon>
        <taxon>Sordariomycetes</taxon>
        <taxon>Sordariomycetidae</taxon>
        <taxon>Sordariales</taxon>
        <taxon>Lasiosphaeriaceae</taxon>
        <taxon>Cercophora</taxon>
    </lineage>
</organism>
<evidence type="ECO:0000256" key="6">
    <source>
        <dbReference type="ARBA" id="ARBA00038445"/>
    </source>
</evidence>
<sequence length="169" mass="18847">MRLPSFLDRLLGHPFQTFIFAGKYLAFTHLFLEYGYSANPAEGPSMLPTFEVLGEYILISKRHALGRGVEVGDLVVYNIPTKKGNGIKRILGLPGDYVMLQSPETSNKAMIQVPQGHCWIVGDNLPASRDSRLFGPVPLALIKGKVIGRIKPFHFQWIENPLKKVEEAS</sequence>
<accession>A0AA39YG30</accession>
<evidence type="ECO:0000259" key="8">
    <source>
        <dbReference type="Pfam" id="PF10502"/>
    </source>
</evidence>
<keyword evidence="3" id="KW-0378">Hydrolase</keyword>
<name>A0AA39YG30_9PEZI</name>
<dbReference type="FunFam" id="2.10.109.10:FF:000015">
    <property type="entry name" value="Mitochondrial inner membrane protease subunit 1"/>
    <property type="match status" value="1"/>
</dbReference>
<evidence type="ECO:0000313" key="9">
    <source>
        <dbReference type="EMBL" id="KAK0651991.1"/>
    </source>
</evidence>
<protein>
    <submittedName>
        <fullName evidence="9">Peptidase S24/S26A/S26B/S26C</fullName>
    </submittedName>
</protein>
<comment type="subcellular location">
    <subcellularLocation>
        <location evidence="1">Mitochondrion inner membrane</location>
    </subcellularLocation>
</comment>
<dbReference type="GO" id="GO:0004252">
    <property type="term" value="F:serine-type endopeptidase activity"/>
    <property type="evidence" value="ECO:0007669"/>
    <property type="project" value="InterPro"/>
</dbReference>
<keyword evidence="2" id="KW-0999">Mitochondrion inner membrane</keyword>
<dbReference type="GO" id="GO:0042720">
    <property type="term" value="C:mitochondrial inner membrane peptidase complex"/>
    <property type="evidence" value="ECO:0007669"/>
    <property type="project" value="TreeGrafter"/>
</dbReference>
<proteinExistence type="inferred from homology"/>
<dbReference type="PROSITE" id="PS00760">
    <property type="entry name" value="SPASE_I_2"/>
    <property type="match status" value="1"/>
</dbReference>
<dbReference type="AlphaFoldDB" id="A0AA39YG30"/>